<organism evidence="2 3">
    <name type="scientific">Tritonibacter multivorans</name>
    <dbReference type="NCBI Taxonomy" id="928856"/>
    <lineage>
        <taxon>Bacteria</taxon>
        <taxon>Pseudomonadati</taxon>
        <taxon>Pseudomonadota</taxon>
        <taxon>Alphaproteobacteria</taxon>
        <taxon>Rhodobacterales</taxon>
        <taxon>Paracoccaceae</taxon>
        <taxon>Tritonibacter</taxon>
    </lineage>
</organism>
<dbReference type="GO" id="GO:0006950">
    <property type="term" value="P:response to stress"/>
    <property type="evidence" value="ECO:0007669"/>
    <property type="project" value="TreeGrafter"/>
</dbReference>
<dbReference type="PRINTS" id="PR00598">
    <property type="entry name" value="HTHMARR"/>
</dbReference>
<dbReference type="PANTHER" id="PTHR33164">
    <property type="entry name" value="TRANSCRIPTIONAL REGULATOR, MARR FAMILY"/>
    <property type="match status" value="1"/>
</dbReference>
<reference evidence="2 3" key="1">
    <citation type="submission" date="2015-09" db="EMBL/GenBank/DDBJ databases">
        <authorList>
            <consortium name="Swine Surveillance"/>
        </authorList>
    </citation>
    <scope>NUCLEOTIDE SEQUENCE [LARGE SCALE GENOMIC DNA]</scope>
    <source>
        <strain evidence="2 3">CECT 7557</strain>
    </source>
</reference>
<keyword evidence="3" id="KW-1185">Reference proteome</keyword>
<dbReference type="STRING" id="928856.SAMN04488049_102201"/>
<dbReference type="EMBL" id="CYSD01000042">
    <property type="protein sequence ID" value="CUH81339.1"/>
    <property type="molecule type" value="Genomic_DNA"/>
</dbReference>
<dbReference type="SUPFAM" id="SSF46785">
    <property type="entry name" value="Winged helix' DNA-binding domain"/>
    <property type="match status" value="1"/>
</dbReference>
<dbReference type="PROSITE" id="PS50995">
    <property type="entry name" value="HTH_MARR_2"/>
    <property type="match status" value="1"/>
</dbReference>
<name>A0A0P1GHV0_9RHOB</name>
<dbReference type="InterPro" id="IPR036388">
    <property type="entry name" value="WH-like_DNA-bd_sf"/>
</dbReference>
<dbReference type="PANTHER" id="PTHR33164:SF95">
    <property type="entry name" value="TRANSCRIPTIONAL REGULATOR"/>
    <property type="match status" value="1"/>
</dbReference>
<evidence type="ECO:0000313" key="2">
    <source>
        <dbReference type="EMBL" id="CUH81339.1"/>
    </source>
</evidence>
<evidence type="ECO:0000313" key="3">
    <source>
        <dbReference type="Proteomes" id="UP000052022"/>
    </source>
</evidence>
<dbReference type="Pfam" id="PF01047">
    <property type="entry name" value="MarR"/>
    <property type="match status" value="1"/>
</dbReference>
<proteinExistence type="predicted"/>
<accession>A0A0P1GHV0</accession>
<dbReference type="Gene3D" id="1.10.10.10">
    <property type="entry name" value="Winged helix-like DNA-binding domain superfamily/Winged helix DNA-binding domain"/>
    <property type="match status" value="1"/>
</dbReference>
<dbReference type="InterPro" id="IPR000835">
    <property type="entry name" value="HTH_MarR-typ"/>
</dbReference>
<feature type="domain" description="HTH marR-type" evidence="1">
    <location>
        <begin position="56"/>
        <end position="187"/>
    </location>
</feature>
<protein>
    <submittedName>
        <fullName evidence="2">Salmolysin</fullName>
    </submittedName>
</protein>
<dbReference type="GO" id="GO:0003700">
    <property type="term" value="F:DNA-binding transcription factor activity"/>
    <property type="evidence" value="ECO:0007669"/>
    <property type="project" value="InterPro"/>
</dbReference>
<dbReference type="Proteomes" id="UP000052022">
    <property type="component" value="Unassembled WGS sequence"/>
</dbReference>
<dbReference type="AlphaFoldDB" id="A0A0P1GHV0"/>
<dbReference type="InterPro" id="IPR036390">
    <property type="entry name" value="WH_DNA-bd_sf"/>
</dbReference>
<sequence length="203" mass="22370">MLTFSSLETRNVIEATRRVFYFIRHGLFSSDKDMRDLIDDQPLRSDMDPANKLELPTTLIRQLNQIATAQFLDSIAQTGANLTQVQHCVLATLAAHPDVDQATLAGLIGYDRATTGKVVDKLCDKGLTTRTPRPGDRRAKIVSLTFAGHQLLRELAPYVDRAQTRVLAGLSETEANLFLALLKKATLTGNELSRAPKRVLNGA</sequence>
<dbReference type="SMART" id="SM00347">
    <property type="entry name" value="HTH_MARR"/>
    <property type="match status" value="1"/>
</dbReference>
<evidence type="ECO:0000259" key="1">
    <source>
        <dbReference type="PROSITE" id="PS50995"/>
    </source>
</evidence>
<dbReference type="InterPro" id="IPR039422">
    <property type="entry name" value="MarR/SlyA-like"/>
</dbReference>
<gene>
    <name evidence="2" type="primary">slyA</name>
    <name evidence="2" type="ORF">TRM7557_03365</name>
</gene>